<evidence type="ECO:0000256" key="10">
    <source>
        <dbReference type="ARBA" id="ARBA00022927"/>
    </source>
</evidence>
<sequence length="253" mass="28258">MTTILLSMVILTWFAEIDSQKCVYRDPCICRFDHSAGSINFGVEGGVIDLHRISDDGNPLFLDPRDSGEQIYEYSPCRAYPCPTVKDSSLCLTTKNTKQVLDLGDLKDMTFNTTANKTTEKLHTSMNYKAIGSNITSIVHLICGETNEFRFEKMTSGYNYEFTLYSPCVCVDGCLAPGISAGSIIIILFFCSLLLYFGIGCLYKKVVSGATGQEIVPNDKFWFSLPGLVKDGYIFFISPCLGDRAEYRVYDRL</sequence>
<dbReference type="PROSITE" id="PS51914">
    <property type="entry name" value="MRH"/>
    <property type="match status" value="1"/>
</dbReference>
<dbReference type="InterPro" id="IPR044865">
    <property type="entry name" value="MRH_dom"/>
</dbReference>
<evidence type="ECO:0000256" key="18">
    <source>
        <dbReference type="SAM" id="Phobius"/>
    </source>
</evidence>
<dbReference type="AlphaFoldDB" id="A0AAN8Q283"/>
<dbReference type="Pfam" id="PF09451">
    <property type="entry name" value="ATG27"/>
    <property type="match status" value="1"/>
</dbReference>
<dbReference type="InterPro" id="IPR018939">
    <property type="entry name" value="Autophagy-rel_prot_27"/>
</dbReference>
<feature type="signal peptide" evidence="19">
    <location>
        <begin position="1"/>
        <end position="19"/>
    </location>
</feature>
<evidence type="ECO:0000256" key="9">
    <source>
        <dbReference type="ARBA" id="ARBA00022729"/>
    </source>
</evidence>
<keyword evidence="12" id="KW-0072">Autophagy</keyword>
<keyword evidence="13" id="KW-0333">Golgi apparatus</keyword>
<evidence type="ECO:0000256" key="12">
    <source>
        <dbReference type="ARBA" id="ARBA00023006"/>
    </source>
</evidence>
<dbReference type="EMBL" id="JAZGQO010000001">
    <property type="protein sequence ID" value="KAK6195446.1"/>
    <property type="molecule type" value="Genomic_DNA"/>
</dbReference>
<feature type="transmembrane region" description="Helical" evidence="18">
    <location>
        <begin position="175"/>
        <end position="197"/>
    </location>
</feature>
<evidence type="ECO:0000313" key="22">
    <source>
        <dbReference type="Proteomes" id="UP001347796"/>
    </source>
</evidence>
<evidence type="ECO:0000256" key="3">
    <source>
        <dbReference type="ARBA" id="ARBA00004394"/>
    </source>
</evidence>
<evidence type="ECO:0000313" key="21">
    <source>
        <dbReference type="EMBL" id="KAK6195446.1"/>
    </source>
</evidence>
<dbReference type="GO" id="GO:0031966">
    <property type="term" value="C:mitochondrial membrane"/>
    <property type="evidence" value="ECO:0007669"/>
    <property type="project" value="UniProtKB-SubCell"/>
</dbReference>
<evidence type="ECO:0000259" key="20">
    <source>
        <dbReference type="PROSITE" id="PS51914"/>
    </source>
</evidence>
<evidence type="ECO:0000256" key="17">
    <source>
        <dbReference type="ARBA" id="ARBA00023329"/>
    </source>
</evidence>
<evidence type="ECO:0000256" key="7">
    <source>
        <dbReference type="ARBA" id="ARBA00022448"/>
    </source>
</evidence>
<keyword evidence="11 18" id="KW-1133">Transmembrane helix</keyword>
<name>A0AAN8Q283_PATCE</name>
<evidence type="ECO:0000256" key="8">
    <source>
        <dbReference type="ARBA" id="ARBA00022692"/>
    </source>
</evidence>
<dbReference type="SUPFAM" id="SSF50911">
    <property type="entry name" value="Mannose 6-phosphate receptor domain"/>
    <property type="match status" value="1"/>
</dbReference>
<dbReference type="Gene3D" id="2.70.130.10">
    <property type="entry name" value="Mannose-6-phosphate receptor binding domain"/>
    <property type="match status" value="1"/>
</dbReference>
<feature type="chain" id="PRO_5042981971" description="Autophagy-related protein 27" evidence="19">
    <location>
        <begin position="20"/>
        <end position="253"/>
    </location>
</feature>
<keyword evidence="14" id="KW-0496">Mitochondrion</keyword>
<protein>
    <recommendedName>
        <fullName evidence="6">Autophagy-related protein 27</fullName>
    </recommendedName>
</protein>
<dbReference type="Proteomes" id="UP001347796">
    <property type="component" value="Unassembled WGS sequence"/>
</dbReference>
<keyword evidence="22" id="KW-1185">Reference proteome</keyword>
<accession>A0AAN8Q283</accession>
<dbReference type="PANTHER" id="PTHR15071:SF0">
    <property type="entry name" value="MANNOSE 6-PHOSPHATE RECEPTOR-LIKE PROTEIN 1"/>
    <property type="match status" value="1"/>
</dbReference>
<dbReference type="GO" id="GO:0010008">
    <property type="term" value="C:endosome membrane"/>
    <property type="evidence" value="ECO:0007669"/>
    <property type="project" value="UniProtKB-SubCell"/>
</dbReference>
<dbReference type="GO" id="GO:0006914">
    <property type="term" value="P:autophagy"/>
    <property type="evidence" value="ECO:0007669"/>
    <property type="project" value="UniProtKB-KW"/>
</dbReference>
<evidence type="ECO:0000256" key="5">
    <source>
        <dbReference type="ARBA" id="ARBA00005363"/>
    </source>
</evidence>
<keyword evidence="7" id="KW-0813">Transport</keyword>
<evidence type="ECO:0000256" key="6">
    <source>
        <dbReference type="ARBA" id="ARBA00013776"/>
    </source>
</evidence>
<keyword evidence="16" id="KW-1015">Disulfide bond</keyword>
<organism evidence="21 22">
    <name type="scientific">Patella caerulea</name>
    <name type="common">Rayed Mediterranean limpet</name>
    <dbReference type="NCBI Taxonomy" id="87958"/>
    <lineage>
        <taxon>Eukaryota</taxon>
        <taxon>Metazoa</taxon>
        <taxon>Spiralia</taxon>
        <taxon>Lophotrochozoa</taxon>
        <taxon>Mollusca</taxon>
        <taxon>Gastropoda</taxon>
        <taxon>Patellogastropoda</taxon>
        <taxon>Patelloidea</taxon>
        <taxon>Patellidae</taxon>
        <taxon>Patella</taxon>
    </lineage>
</organism>
<gene>
    <name evidence="21" type="ORF">SNE40_000875</name>
</gene>
<feature type="domain" description="MRH" evidence="20">
    <location>
        <begin position="20"/>
        <end position="172"/>
    </location>
</feature>
<comment type="subcellular location">
    <subcellularLocation>
        <location evidence="2">Cytoplasmic vesicle membrane</location>
        <topology evidence="2">Single-pass type I membrane protein</topology>
    </subcellularLocation>
    <subcellularLocation>
        <location evidence="3">Golgi apparatus membrane</location>
    </subcellularLocation>
    <subcellularLocation>
        <location evidence="1">Mitochondrion membrane</location>
        <topology evidence="1">Single-pass membrane protein</topology>
    </subcellularLocation>
    <subcellularLocation>
        <location evidence="4">Preautophagosomal structure membrane</location>
        <topology evidence="4">Single-pass type I membrane protein</topology>
    </subcellularLocation>
</comment>
<keyword evidence="15 18" id="KW-0472">Membrane</keyword>
<evidence type="ECO:0000256" key="16">
    <source>
        <dbReference type="ARBA" id="ARBA00023157"/>
    </source>
</evidence>
<dbReference type="GO" id="GO:0005802">
    <property type="term" value="C:trans-Golgi network"/>
    <property type="evidence" value="ECO:0007669"/>
    <property type="project" value="TreeGrafter"/>
</dbReference>
<dbReference type="PANTHER" id="PTHR15071">
    <property type="entry name" value="MANNOSE-6-PHOSPHATE RECEPTOR FAMILY MEMBER"/>
    <property type="match status" value="1"/>
</dbReference>
<comment type="similarity">
    <text evidence="5">Belongs to the ATG27 family.</text>
</comment>
<evidence type="ECO:0000256" key="14">
    <source>
        <dbReference type="ARBA" id="ARBA00023128"/>
    </source>
</evidence>
<proteinExistence type="inferred from homology"/>
<evidence type="ECO:0000256" key="2">
    <source>
        <dbReference type="ARBA" id="ARBA00004358"/>
    </source>
</evidence>
<evidence type="ECO:0000256" key="15">
    <source>
        <dbReference type="ARBA" id="ARBA00023136"/>
    </source>
</evidence>
<evidence type="ECO:0000256" key="4">
    <source>
        <dbReference type="ARBA" id="ARBA00004472"/>
    </source>
</evidence>
<dbReference type="GO" id="GO:0015031">
    <property type="term" value="P:protein transport"/>
    <property type="evidence" value="ECO:0007669"/>
    <property type="project" value="UniProtKB-KW"/>
</dbReference>
<evidence type="ECO:0000256" key="1">
    <source>
        <dbReference type="ARBA" id="ARBA00004304"/>
    </source>
</evidence>
<keyword evidence="10" id="KW-0653">Protein transport</keyword>
<dbReference type="InterPro" id="IPR009011">
    <property type="entry name" value="Man6P_isomerase_rcpt-bd_dom_sf"/>
</dbReference>
<comment type="caution">
    <text evidence="21">The sequence shown here is derived from an EMBL/GenBank/DDBJ whole genome shotgun (WGS) entry which is preliminary data.</text>
</comment>
<keyword evidence="8 18" id="KW-0812">Transmembrane</keyword>
<reference evidence="21 22" key="1">
    <citation type="submission" date="2024-01" db="EMBL/GenBank/DDBJ databases">
        <title>The genome of the rayed Mediterranean limpet Patella caerulea (Linnaeus, 1758).</title>
        <authorList>
            <person name="Anh-Thu Weber A."/>
            <person name="Halstead-Nussloch G."/>
        </authorList>
    </citation>
    <scope>NUCLEOTIDE SEQUENCE [LARGE SCALE GENOMIC DNA]</scope>
    <source>
        <strain evidence="21">AATW-2023a</strain>
        <tissue evidence="21">Whole specimen</tissue>
    </source>
</reference>
<dbReference type="GO" id="GO:0000139">
    <property type="term" value="C:Golgi membrane"/>
    <property type="evidence" value="ECO:0007669"/>
    <property type="project" value="UniProtKB-SubCell"/>
</dbReference>
<keyword evidence="17" id="KW-0968">Cytoplasmic vesicle</keyword>
<evidence type="ECO:0000256" key="19">
    <source>
        <dbReference type="SAM" id="SignalP"/>
    </source>
</evidence>
<evidence type="ECO:0000256" key="13">
    <source>
        <dbReference type="ARBA" id="ARBA00023034"/>
    </source>
</evidence>
<evidence type="ECO:0000256" key="11">
    <source>
        <dbReference type="ARBA" id="ARBA00022989"/>
    </source>
</evidence>
<dbReference type="GO" id="GO:0034045">
    <property type="term" value="C:phagophore assembly site membrane"/>
    <property type="evidence" value="ECO:0007669"/>
    <property type="project" value="UniProtKB-SubCell"/>
</dbReference>
<keyword evidence="9 19" id="KW-0732">Signal</keyword>